<name>A0A0K6GU28_9NEIS</name>
<reference evidence="3" key="1">
    <citation type="submission" date="2015-08" db="EMBL/GenBank/DDBJ databases">
        <authorList>
            <person name="Varghese N."/>
        </authorList>
    </citation>
    <scope>NUCLEOTIDE SEQUENCE [LARGE SCALE GENOMIC DNA]</scope>
    <source>
        <strain evidence="3">DSM 17901</strain>
    </source>
</reference>
<dbReference type="Proteomes" id="UP000243535">
    <property type="component" value="Unassembled WGS sequence"/>
</dbReference>
<dbReference type="RefSeq" id="WP_055433548.1">
    <property type="nucleotide sequence ID" value="NZ_CYHA01000002.1"/>
</dbReference>
<dbReference type="STRING" id="375574.GCA_001418035_00904"/>
<keyword evidence="3" id="KW-1185">Reference proteome</keyword>
<dbReference type="SUPFAM" id="SSF64307">
    <property type="entry name" value="SirA-like"/>
    <property type="match status" value="1"/>
</dbReference>
<sequence>MTSRDLRGLVPPEPMEIILDAVEAARPGDTLAFVLPHFPTPLLPLLEPCGVRYHSELSGDGGIIFHIERL</sequence>
<accession>A0A0K6GU28</accession>
<dbReference type="EMBL" id="CYHA01000002">
    <property type="protein sequence ID" value="CUA82246.1"/>
    <property type="molecule type" value="Genomic_DNA"/>
</dbReference>
<dbReference type="InterPro" id="IPR036868">
    <property type="entry name" value="TusA-like_sf"/>
</dbReference>
<dbReference type="InterPro" id="IPR018720">
    <property type="entry name" value="DUF2249"/>
</dbReference>
<evidence type="ECO:0000313" key="3">
    <source>
        <dbReference type="Proteomes" id="UP000243535"/>
    </source>
</evidence>
<protein>
    <submittedName>
        <fullName evidence="2">Uncharacterized conserved protein (DUF2249)</fullName>
    </submittedName>
</protein>
<dbReference type="AlphaFoldDB" id="A0A0K6GU28"/>
<gene>
    <name evidence="2" type="ORF">Ga0061063_1111</name>
</gene>
<dbReference type="OrthoDB" id="151621at2"/>
<proteinExistence type="predicted"/>
<organism evidence="2 3">
    <name type="scientific">Gulbenkiania indica</name>
    <dbReference type="NCBI Taxonomy" id="375574"/>
    <lineage>
        <taxon>Bacteria</taxon>
        <taxon>Pseudomonadati</taxon>
        <taxon>Pseudomonadota</taxon>
        <taxon>Betaproteobacteria</taxon>
        <taxon>Neisseriales</taxon>
        <taxon>Chromobacteriaceae</taxon>
        <taxon>Gulbenkiania</taxon>
    </lineage>
</organism>
<evidence type="ECO:0000313" key="2">
    <source>
        <dbReference type="EMBL" id="CUA82246.1"/>
    </source>
</evidence>
<evidence type="ECO:0000259" key="1">
    <source>
        <dbReference type="Pfam" id="PF10006"/>
    </source>
</evidence>
<feature type="domain" description="DUF2249" evidence="1">
    <location>
        <begin position="5"/>
        <end position="64"/>
    </location>
</feature>
<dbReference type="Pfam" id="PF10006">
    <property type="entry name" value="DUF2249"/>
    <property type="match status" value="1"/>
</dbReference>